<protein>
    <submittedName>
        <fullName evidence="10">Thiol reductant ABC exporter subunit CydD</fullName>
    </submittedName>
</protein>
<dbReference type="InterPro" id="IPR003593">
    <property type="entry name" value="AAA+_ATPase"/>
</dbReference>
<dbReference type="Pfam" id="PF00005">
    <property type="entry name" value="ABC_tran"/>
    <property type="match status" value="1"/>
</dbReference>
<evidence type="ECO:0000256" key="3">
    <source>
        <dbReference type="ARBA" id="ARBA00022741"/>
    </source>
</evidence>
<dbReference type="RefSeq" id="WP_107969579.1">
    <property type="nucleotide sequence ID" value="NZ_NWBU01000016.1"/>
</dbReference>
<keyword evidence="6 7" id="KW-0472">Membrane</keyword>
<proteinExistence type="predicted"/>
<dbReference type="SMART" id="SM00382">
    <property type="entry name" value="AAA"/>
    <property type="match status" value="1"/>
</dbReference>
<keyword evidence="4" id="KW-0067">ATP-binding</keyword>
<evidence type="ECO:0000256" key="1">
    <source>
        <dbReference type="ARBA" id="ARBA00004651"/>
    </source>
</evidence>
<comment type="caution">
    <text evidence="10">The sequence shown here is derived from an EMBL/GenBank/DDBJ whole genome shotgun (WGS) entry which is preliminary data.</text>
</comment>
<feature type="transmembrane region" description="Helical" evidence="7">
    <location>
        <begin position="245"/>
        <end position="269"/>
    </location>
</feature>
<evidence type="ECO:0000256" key="4">
    <source>
        <dbReference type="ARBA" id="ARBA00022840"/>
    </source>
</evidence>
<evidence type="ECO:0000259" key="8">
    <source>
        <dbReference type="PROSITE" id="PS50893"/>
    </source>
</evidence>
<reference evidence="10 11" key="1">
    <citation type="submission" date="2017-09" db="EMBL/GenBank/DDBJ databases">
        <title>Sphingomonas panjinensis sp.nov., isolated from oil-contaminated soil.</title>
        <authorList>
            <person name="Wang L."/>
            <person name="Chen L."/>
        </authorList>
    </citation>
    <scope>NUCLEOTIDE SEQUENCE [LARGE SCALE GENOMIC DNA]</scope>
    <source>
        <strain evidence="10 11">FW-11</strain>
    </source>
</reference>
<dbReference type="Gene3D" id="1.20.1560.10">
    <property type="entry name" value="ABC transporter type 1, transmembrane domain"/>
    <property type="match status" value="1"/>
</dbReference>
<dbReference type="AlphaFoldDB" id="A0A2T5FUT6"/>
<dbReference type="Gene3D" id="3.40.50.300">
    <property type="entry name" value="P-loop containing nucleotide triphosphate hydrolases"/>
    <property type="match status" value="1"/>
</dbReference>
<dbReference type="GO" id="GO:0005524">
    <property type="term" value="F:ATP binding"/>
    <property type="evidence" value="ECO:0007669"/>
    <property type="project" value="UniProtKB-KW"/>
</dbReference>
<dbReference type="PANTHER" id="PTHR24221">
    <property type="entry name" value="ATP-BINDING CASSETTE SUB-FAMILY B"/>
    <property type="match status" value="1"/>
</dbReference>
<organism evidence="10 11">
    <name type="scientific">Sphingomonas oleivorans</name>
    <dbReference type="NCBI Taxonomy" id="1735121"/>
    <lineage>
        <taxon>Bacteria</taxon>
        <taxon>Pseudomonadati</taxon>
        <taxon>Pseudomonadota</taxon>
        <taxon>Alphaproteobacteria</taxon>
        <taxon>Sphingomonadales</taxon>
        <taxon>Sphingomonadaceae</taxon>
        <taxon>Sphingomonas</taxon>
    </lineage>
</organism>
<dbReference type="SUPFAM" id="SSF52540">
    <property type="entry name" value="P-loop containing nucleoside triphosphate hydrolases"/>
    <property type="match status" value="1"/>
</dbReference>
<dbReference type="InterPro" id="IPR017871">
    <property type="entry name" value="ABC_transporter-like_CS"/>
</dbReference>
<keyword evidence="5 7" id="KW-1133">Transmembrane helix</keyword>
<dbReference type="NCBIfam" id="TIGR02857">
    <property type="entry name" value="CydD"/>
    <property type="match status" value="1"/>
</dbReference>
<dbReference type="InterPro" id="IPR039421">
    <property type="entry name" value="Type_1_exporter"/>
</dbReference>
<feature type="domain" description="ABC transmembrane type-1" evidence="9">
    <location>
        <begin position="31"/>
        <end position="314"/>
    </location>
</feature>
<evidence type="ECO:0000256" key="7">
    <source>
        <dbReference type="SAM" id="Phobius"/>
    </source>
</evidence>
<dbReference type="InterPro" id="IPR014216">
    <property type="entry name" value="ABC_transptr_CydD"/>
</dbReference>
<sequence>MNAIATNKEMAQARRRYLKAAVADGGRTRQSTALLLLDSIAAIGFAGGLAGAVVALPSGVAAMLPYAALAALSGGVRGLFAMLSARMGAEGAHQAKLRLRHRIVDAALHRAVGGTGTSGTLMSAVVDEVDAIDGHVARFLPARQAAALAPLIVLAATAFASPVAAGILAATLLPFILALALAGGAAADESRRQFIALARLSGLFADRLRALPIVLAFRAEEREAQALGTAADELARRTIRVLRMAFLSSGALEFFAALSVALVAVYAGFNLLGLLPFPVPERLSLGQAFFVLALAPEFYGPMRRLAAAYHDRQAAETAAERLSAIEAARAPAAPPTPALSERLPGIRFEHVTIRYPGEDRAALSDVSLDVAPGKIVALIGPSGSGKSSLLHLLLGLAPLSGGRVRIGDMDLGELGSIAPFAAWAGQAPLIIAGTIRDNLLLARPDASPQEIAEAVRAAGLGPLLLKRRCGIDSPIDARGGGLSGGERRRIALARALLKPAPFLLLDEPTAHLDAASEADLIATITHACAGRTTLIATHSARLAAIADIVVRLGEAE</sequence>
<evidence type="ECO:0000256" key="2">
    <source>
        <dbReference type="ARBA" id="ARBA00022692"/>
    </source>
</evidence>
<feature type="transmembrane region" description="Helical" evidence="7">
    <location>
        <begin position="34"/>
        <end position="56"/>
    </location>
</feature>
<dbReference type="PROSITE" id="PS00211">
    <property type="entry name" value="ABC_TRANSPORTER_1"/>
    <property type="match status" value="1"/>
</dbReference>
<evidence type="ECO:0000313" key="10">
    <source>
        <dbReference type="EMBL" id="PTQ08287.1"/>
    </source>
</evidence>
<dbReference type="PROSITE" id="PS50893">
    <property type="entry name" value="ABC_TRANSPORTER_2"/>
    <property type="match status" value="1"/>
</dbReference>
<dbReference type="CDD" id="cd03228">
    <property type="entry name" value="ABCC_MRP_Like"/>
    <property type="match status" value="1"/>
</dbReference>
<dbReference type="SUPFAM" id="SSF90123">
    <property type="entry name" value="ABC transporter transmembrane region"/>
    <property type="match status" value="1"/>
</dbReference>
<dbReference type="GO" id="GO:0016887">
    <property type="term" value="F:ATP hydrolysis activity"/>
    <property type="evidence" value="ECO:0007669"/>
    <property type="project" value="InterPro"/>
</dbReference>
<dbReference type="InterPro" id="IPR003439">
    <property type="entry name" value="ABC_transporter-like_ATP-bd"/>
</dbReference>
<dbReference type="InterPro" id="IPR036640">
    <property type="entry name" value="ABC1_TM_sf"/>
</dbReference>
<keyword evidence="2 7" id="KW-0812">Transmembrane</keyword>
<evidence type="ECO:0000313" key="11">
    <source>
        <dbReference type="Proteomes" id="UP000244162"/>
    </source>
</evidence>
<keyword evidence="11" id="KW-1185">Reference proteome</keyword>
<evidence type="ECO:0000256" key="5">
    <source>
        <dbReference type="ARBA" id="ARBA00022989"/>
    </source>
</evidence>
<feature type="transmembrane region" description="Helical" evidence="7">
    <location>
        <begin position="145"/>
        <end position="161"/>
    </location>
</feature>
<accession>A0A2T5FUT6</accession>
<dbReference type="OrthoDB" id="5288404at2"/>
<comment type="subcellular location">
    <subcellularLocation>
        <location evidence="1">Cell membrane</location>
        <topology evidence="1">Multi-pass membrane protein</topology>
    </subcellularLocation>
</comment>
<dbReference type="CDD" id="cd18584">
    <property type="entry name" value="ABC_6TM_AarD_CydD"/>
    <property type="match status" value="1"/>
</dbReference>
<dbReference type="EMBL" id="NWBU01000016">
    <property type="protein sequence ID" value="PTQ08287.1"/>
    <property type="molecule type" value="Genomic_DNA"/>
</dbReference>
<dbReference type="GO" id="GO:0005886">
    <property type="term" value="C:plasma membrane"/>
    <property type="evidence" value="ECO:0007669"/>
    <property type="project" value="UniProtKB-SubCell"/>
</dbReference>
<feature type="transmembrane region" description="Helical" evidence="7">
    <location>
        <begin position="167"/>
        <end position="187"/>
    </location>
</feature>
<dbReference type="GO" id="GO:0042883">
    <property type="term" value="P:cysteine transport"/>
    <property type="evidence" value="ECO:0007669"/>
    <property type="project" value="InterPro"/>
</dbReference>
<dbReference type="Pfam" id="PF00664">
    <property type="entry name" value="ABC_membrane"/>
    <property type="match status" value="1"/>
</dbReference>
<dbReference type="InterPro" id="IPR027417">
    <property type="entry name" value="P-loop_NTPase"/>
</dbReference>
<dbReference type="GO" id="GO:0140359">
    <property type="term" value="F:ABC-type transporter activity"/>
    <property type="evidence" value="ECO:0007669"/>
    <property type="project" value="InterPro"/>
</dbReference>
<feature type="transmembrane region" description="Helical" evidence="7">
    <location>
        <begin position="62"/>
        <end position="80"/>
    </location>
</feature>
<dbReference type="PROSITE" id="PS50929">
    <property type="entry name" value="ABC_TM1F"/>
    <property type="match status" value="1"/>
</dbReference>
<dbReference type="GO" id="GO:0034040">
    <property type="term" value="F:ATPase-coupled lipid transmembrane transporter activity"/>
    <property type="evidence" value="ECO:0007669"/>
    <property type="project" value="TreeGrafter"/>
</dbReference>
<dbReference type="InterPro" id="IPR011527">
    <property type="entry name" value="ABC1_TM_dom"/>
</dbReference>
<name>A0A2T5FUT6_9SPHN</name>
<evidence type="ECO:0000259" key="9">
    <source>
        <dbReference type="PROSITE" id="PS50929"/>
    </source>
</evidence>
<gene>
    <name evidence="10" type="primary">cydD</name>
    <name evidence="10" type="ORF">CLG96_16195</name>
</gene>
<keyword evidence="3" id="KW-0547">Nucleotide-binding</keyword>
<dbReference type="Proteomes" id="UP000244162">
    <property type="component" value="Unassembled WGS sequence"/>
</dbReference>
<evidence type="ECO:0000256" key="6">
    <source>
        <dbReference type="ARBA" id="ARBA00023136"/>
    </source>
</evidence>
<dbReference type="PANTHER" id="PTHR24221:SF261">
    <property type="entry name" value="GLUTATHIONE_L-CYSTEINE TRANSPORT SYSTEM ATP-BINDING_PERMEASE PROTEIN CYDD"/>
    <property type="match status" value="1"/>
</dbReference>
<feature type="domain" description="ABC transporter" evidence="8">
    <location>
        <begin position="346"/>
        <end position="556"/>
    </location>
</feature>